<evidence type="ECO:0000313" key="3">
    <source>
        <dbReference type="Proteomes" id="UP000246715"/>
    </source>
</evidence>
<keyword evidence="1" id="KW-1133">Transmembrane helix</keyword>
<keyword evidence="1" id="KW-0812">Transmembrane</keyword>
<gene>
    <name evidence="2" type="primary">m648L</name>
    <name evidence="2" type="ORF">MT325_m648L</name>
</gene>
<dbReference type="EMBL" id="DQ491001">
    <property type="protein sequence ID" value="ABT14202.1"/>
    <property type="molecule type" value="Genomic_DNA"/>
</dbReference>
<evidence type="ECO:0000313" key="2">
    <source>
        <dbReference type="EMBL" id="ABT14202.1"/>
    </source>
</evidence>
<sequence>MLFFLMLTITLESTAPPFLNVRGILMIFSDLFNNLVSLFSNLMMGISTCTESVTIPLLDGLSLASTFDFHNCAYFFDTVSVLPIFPLRLLPTLLVVMDFGVNTLRSLVLPTLTVFVTGLLLLILLPPPPPPTSMVLTRGDDFGVNSFLTYTFLTFLPPSPFTYVRPFVSVNTRRPFASTLPVFDTGLLVVDDDIGGNSLLTKPNMSANTRRSFAFTLPVYVSI</sequence>
<dbReference type="Proteomes" id="UP000246715">
    <property type="component" value="Segment"/>
</dbReference>
<evidence type="ECO:0000256" key="1">
    <source>
        <dbReference type="SAM" id="Phobius"/>
    </source>
</evidence>
<accession>A7IV28</accession>
<name>A7IV28_PBCVM</name>
<organismHost>
    <name type="scientific">Paramecium bursaria</name>
    <dbReference type="NCBI Taxonomy" id="74790"/>
</organismHost>
<feature type="transmembrane region" description="Helical" evidence="1">
    <location>
        <begin position="107"/>
        <end position="127"/>
    </location>
</feature>
<keyword evidence="1" id="KW-0472">Membrane</keyword>
<reference evidence="2 3" key="1">
    <citation type="journal article" date="2007" name="Virology">
        <title>Sequence and annotation of the 314-kb MT325 and the 321-kb FR483 viruses that infect Chlorella Pbi.</title>
        <authorList>
            <person name="Fitzgerald L.A."/>
            <person name="Graves M.V."/>
            <person name="Li X."/>
            <person name="Feldblyum T."/>
            <person name="Hartigan J."/>
            <person name="Van Etten J.L."/>
        </authorList>
    </citation>
    <scope>NUCLEOTIDE SEQUENCE [LARGE SCALE GENOMIC DNA]</scope>
    <source>
        <strain evidence="2 3">MT325</strain>
    </source>
</reference>
<protein>
    <submittedName>
        <fullName evidence="2">Uncharacterized protein m648L</fullName>
    </submittedName>
</protein>
<proteinExistence type="predicted"/>
<organism evidence="2 3">
    <name type="scientific">Paramecium bursaria Chlorella virus MT325</name>
    <name type="common">PBCV-MT325</name>
    <dbReference type="NCBI Taxonomy" id="346932"/>
    <lineage>
        <taxon>Viruses</taxon>
        <taxon>Varidnaviria</taxon>
        <taxon>Bamfordvirae</taxon>
        <taxon>Nucleocytoviricota</taxon>
        <taxon>Megaviricetes</taxon>
        <taxon>Algavirales</taxon>
        <taxon>Phycodnaviridae</taxon>
        <taxon>Chlorovirus</taxon>
        <taxon>Chlorovirus conductrix</taxon>
        <taxon>Paramecium bursaria Chlorella virus A1</taxon>
    </lineage>
</organism>
<feature type="transmembrane region" description="Helical" evidence="1">
    <location>
        <begin position="147"/>
        <end position="164"/>
    </location>
</feature>
<feature type="transmembrane region" description="Helical" evidence="1">
    <location>
        <begin position="73"/>
        <end position="95"/>
    </location>
</feature>